<dbReference type="Proteomes" id="UP000193144">
    <property type="component" value="Unassembled WGS sequence"/>
</dbReference>
<proteinExistence type="predicted"/>
<feature type="region of interest" description="Disordered" evidence="1">
    <location>
        <begin position="1"/>
        <end position="20"/>
    </location>
</feature>
<evidence type="ECO:0000313" key="3">
    <source>
        <dbReference type="Proteomes" id="UP000193144"/>
    </source>
</evidence>
<dbReference type="OrthoDB" id="3910313at2759"/>
<comment type="caution">
    <text evidence="2">The sequence shown here is derived from an EMBL/GenBank/DDBJ whole genome shotgun (WGS) entry which is preliminary data.</text>
</comment>
<evidence type="ECO:0000256" key="1">
    <source>
        <dbReference type="SAM" id="MobiDB-lite"/>
    </source>
</evidence>
<reference evidence="2 3" key="1">
    <citation type="submission" date="2016-07" db="EMBL/GenBank/DDBJ databases">
        <title>Pervasive Adenine N6-methylation of Active Genes in Fungi.</title>
        <authorList>
            <consortium name="DOE Joint Genome Institute"/>
            <person name="Mondo S.J."/>
            <person name="Dannebaum R.O."/>
            <person name="Kuo R.C."/>
            <person name="Labutti K."/>
            <person name="Haridas S."/>
            <person name="Kuo A."/>
            <person name="Salamov A."/>
            <person name="Ahrendt S.R."/>
            <person name="Lipzen A."/>
            <person name="Sullivan W."/>
            <person name="Andreopoulos W.B."/>
            <person name="Clum A."/>
            <person name="Lindquist E."/>
            <person name="Daum C."/>
            <person name="Ramamoorthy G.K."/>
            <person name="Gryganskyi A."/>
            <person name="Culley D."/>
            <person name="Magnuson J.K."/>
            <person name="James T.Y."/>
            <person name="O'Malley M.A."/>
            <person name="Stajich J.E."/>
            <person name="Spatafora J.W."/>
            <person name="Visel A."/>
            <person name="Grigoriev I.V."/>
        </authorList>
    </citation>
    <scope>NUCLEOTIDE SEQUENCE [LARGE SCALE GENOMIC DNA]</scope>
    <source>
        <strain evidence="2 3">CBS 115471</strain>
    </source>
</reference>
<gene>
    <name evidence="2" type="ORF">BCR34DRAFT_29511</name>
</gene>
<organism evidence="2 3">
    <name type="scientific">Clohesyomyces aquaticus</name>
    <dbReference type="NCBI Taxonomy" id="1231657"/>
    <lineage>
        <taxon>Eukaryota</taxon>
        <taxon>Fungi</taxon>
        <taxon>Dikarya</taxon>
        <taxon>Ascomycota</taxon>
        <taxon>Pezizomycotina</taxon>
        <taxon>Dothideomycetes</taxon>
        <taxon>Pleosporomycetidae</taxon>
        <taxon>Pleosporales</taxon>
        <taxon>Lindgomycetaceae</taxon>
        <taxon>Clohesyomyces</taxon>
    </lineage>
</organism>
<dbReference type="EMBL" id="MCFA01000112">
    <property type="protein sequence ID" value="ORY07011.1"/>
    <property type="molecule type" value="Genomic_DNA"/>
</dbReference>
<dbReference type="AlphaFoldDB" id="A0A1Y1Z9U2"/>
<sequence>MLKKKRKREGSDPGRPTKFQLRGEIVPNSKIERWENRMLKQGAINANDTFSDIGGCFYGDPLFSATAEFMQRHRLV</sequence>
<protein>
    <submittedName>
        <fullName evidence="2">Uncharacterized protein</fullName>
    </submittedName>
</protein>
<accession>A0A1Y1Z9U2</accession>
<evidence type="ECO:0000313" key="2">
    <source>
        <dbReference type="EMBL" id="ORY07011.1"/>
    </source>
</evidence>
<keyword evidence="3" id="KW-1185">Reference proteome</keyword>
<name>A0A1Y1Z9U2_9PLEO</name>